<evidence type="ECO:0008006" key="5">
    <source>
        <dbReference type="Google" id="ProtNLM"/>
    </source>
</evidence>
<sequence length="63" mass="7126">MKELGLKTQIKRNNVIGELDNREGKILIFNGHYDTVEAFKKWTKDPFGGEIIDGKIYGRGASD</sequence>
<gene>
    <name evidence="4" type="ORF">S03H2_70060</name>
</gene>
<evidence type="ECO:0000313" key="4">
    <source>
        <dbReference type="EMBL" id="GAI01840.1"/>
    </source>
</evidence>
<protein>
    <recommendedName>
        <fullName evidence="5">Peptidase M20 dimerisation domain-containing protein</fullName>
    </recommendedName>
</protein>
<evidence type="ECO:0000256" key="2">
    <source>
        <dbReference type="ARBA" id="ARBA00022723"/>
    </source>
</evidence>
<comment type="caution">
    <text evidence="4">The sequence shown here is derived from an EMBL/GenBank/DDBJ whole genome shotgun (WGS) entry which is preliminary data.</text>
</comment>
<dbReference type="EMBL" id="BARU01046447">
    <property type="protein sequence ID" value="GAI01840.1"/>
    <property type="molecule type" value="Genomic_DNA"/>
</dbReference>
<dbReference type="PANTHER" id="PTHR43270:SF8">
    <property type="entry name" value="DI- AND TRIPEPTIDASE DUG2-RELATED"/>
    <property type="match status" value="1"/>
</dbReference>
<keyword evidence="1" id="KW-0645">Protease</keyword>
<dbReference type="GO" id="GO:0006508">
    <property type="term" value="P:proteolysis"/>
    <property type="evidence" value="ECO:0007669"/>
    <property type="project" value="UniProtKB-KW"/>
</dbReference>
<accession>X1LHI8</accession>
<evidence type="ECO:0000256" key="1">
    <source>
        <dbReference type="ARBA" id="ARBA00022670"/>
    </source>
</evidence>
<dbReference type="Gene3D" id="3.40.630.10">
    <property type="entry name" value="Zn peptidases"/>
    <property type="match status" value="1"/>
</dbReference>
<dbReference type="AlphaFoldDB" id="X1LHI8"/>
<dbReference type="InterPro" id="IPR002933">
    <property type="entry name" value="Peptidase_M20"/>
</dbReference>
<dbReference type="GO" id="GO:0008233">
    <property type="term" value="F:peptidase activity"/>
    <property type="evidence" value="ECO:0007669"/>
    <property type="project" value="UniProtKB-KW"/>
</dbReference>
<dbReference type="SUPFAM" id="SSF53187">
    <property type="entry name" value="Zn-dependent exopeptidases"/>
    <property type="match status" value="1"/>
</dbReference>
<keyword evidence="3" id="KW-0378">Hydrolase</keyword>
<dbReference type="Pfam" id="PF01546">
    <property type="entry name" value="Peptidase_M20"/>
    <property type="match status" value="1"/>
</dbReference>
<organism evidence="4">
    <name type="scientific">marine sediment metagenome</name>
    <dbReference type="NCBI Taxonomy" id="412755"/>
    <lineage>
        <taxon>unclassified sequences</taxon>
        <taxon>metagenomes</taxon>
        <taxon>ecological metagenomes</taxon>
    </lineage>
</organism>
<dbReference type="PANTHER" id="PTHR43270">
    <property type="entry name" value="BETA-ALA-HIS DIPEPTIDASE"/>
    <property type="match status" value="1"/>
</dbReference>
<name>X1LHI8_9ZZZZ</name>
<reference evidence="4" key="1">
    <citation type="journal article" date="2014" name="Front. Microbiol.">
        <title>High frequency of phylogenetically diverse reductive dehalogenase-homologous genes in deep subseafloor sedimentary metagenomes.</title>
        <authorList>
            <person name="Kawai M."/>
            <person name="Futagami T."/>
            <person name="Toyoda A."/>
            <person name="Takaki Y."/>
            <person name="Nishi S."/>
            <person name="Hori S."/>
            <person name="Arai W."/>
            <person name="Tsubouchi T."/>
            <person name="Morono Y."/>
            <person name="Uchiyama I."/>
            <person name="Ito T."/>
            <person name="Fujiyama A."/>
            <person name="Inagaki F."/>
            <person name="Takami H."/>
        </authorList>
    </citation>
    <scope>NUCLEOTIDE SEQUENCE</scope>
    <source>
        <strain evidence="4">Expedition CK06-06</strain>
    </source>
</reference>
<keyword evidence="2" id="KW-0479">Metal-binding</keyword>
<proteinExistence type="predicted"/>
<feature type="non-terminal residue" evidence="4">
    <location>
        <position position="63"/>
    </location>
</feature>
<dbReference type="InterPro" id="IPR051458">
    <property type="entry name" value="Cyt/Met_Dipeptidase"/>
</dbReference>
<evidence type="ECO:0000256" key="3">
    <source>
        <dbReference type="ARBA" id="ARBA00022801"/>
    </source>
</evidence>
<dbReference type="GO" id="GO:0046872">
    <property type="term" value="F:metal ion binding"/>
    <property type="evidence" value="ECO:0007669"/>
    <property type="project" value="UniProtKB-KW"/>
</dbReference>